<evidence type="ECO:0000256" key="1">
    <source>
        <dbReference type="ARBA" id="ARBA00022614"/>
    </source>
</evidence>
<dbReference type="AlphaFoldDB" id="A0AAV8XKT7"/>
<dbReference type="PROSITE" id="PS51450">
    <property type="entry name" value="LRR"/>
    <property type="match status" value="1"/>
</dbReference>
<proteinExistence type="predicted"/>
<reference evidence="3" key="1">
    <citation type="journal article" date="2023" name="Insect Mol. Biol.">
        <title>Genome sequencing provides insights into the evolution of gene families encoding plant cell wall-degrading enzymes in longhorned beetles.</title>
        <authorList>
            <person name="Shin N.R."/>
            <person name="Okamura Y."/>
            <person name="Kirsch R."/>
            <person name="Pauchet Y."/>
        </authorList>
    </citation>
    <scope>NUCLEOTIDE SEQUENCE</scope>
    <source>
        <strain evidence="3">AMC_N1</strain>
    </source>
</reference>
<organism evidence="3 4">
    <name type="scientific">Aromia moschata</name>
    <dbReference type="NCBI Taxonomy" id="1265417"/>
    <lineage>
        <taxon>Eukaryota</taxon>
        <taxon>Metazoa</taxon>
        <taxon>Ecdysozoa</taxon>
        <taxon>Arthropoda</taxon>
        <taxon>Hexapoda</taxon>
        <taxon>Insecta</taxon>
        <taxon>Pterygota</taxon>
        <taxon>Neoptera</taxon>
        <taxon>Endopterygota</taxon>
        <taxon>Coleoptera</taxon>
        <taxon>Polyphaga</taxon>
        <taxon>Cucujiformia</taxon>
        <taxon>Chrysomeloidea</taxon>
        <taxon>Cerambycidae</taxon>
        <taxon>Cerambycinae</taxon>
        <taxon>Callichromatini</taxon>
        <taxon>Aromia</taxon>
    </lineage>
</organism>
<comment type="caution">
    <text evidence="3">The sequence shown here is derived from an EMBL/GenBank/DDBJ whole genome shotgun (WGS) entry which is preliminary data.</text>
</comment>
<sequence>MRKICAKMVQKLLTPEQKKSRMNICADILNNIDTDPGLLNKSLTELDVSENNIEHLDLTAVEQLQILQCSRNSLTTLTLHGENLISIIAGNNRLKVLNLSHPPLGLRHMDVSYNALETLPDWLSSCNDLRSLFASNNALISLPDHMFCNEMPFLHTLQLAYNQLQYLPSIQRKLPIQELFLQNNSLSNLPENFFRYVYNIRVLNLSNNRLCDLPKPEETLQLEKNLIDSELPHR</sequence>
<dbReference type="PANTHER" id="PTHR47114">
    <property type="match status" value="1"/>
</dbReference>
<dbReference type="InterPro" id="IPR032675">
    <property type="entry name" value="LRR_dom_sf"/>
</dbReference>
<keyword evidence="2" id="KW-0677">Repeat</keyword>
<keyword evidence="1" id="KW-0433">Leucine-rich repeat</keyword>
<protein>
    <submittedName>
        <fullName evidence="3">Uncharacterized protein</fullName>
    </submittedName>
</protein>
<dbReference type="Pfam" id="PF00560">
    <property type="entry name" value="LRR_1"/>
    <property type="match status" value="2"/>
</dbReference>
<dbReference type="SUPFAM" id="SSF52058">
    <property type="entry name" value="L domain-like"/>
    <property type="match status" value="1"/>
</dbReference>
<keyword evidence="4" id="KW-1185">Reference proteome</keyword>
<dbReference type="SMART" id="SM00364">
    <property type="entry name" value="LRR_BAC"/>
    <property type="match status" value="7"/>
</dbReference>
<dbReference type="Gene3D" id="3.80.10.10">
    <property type="entry name" value="Ribonuclease Inhibitor"/>
    <property type="match status" value="3"/>
</dbReference>
<dbReference type="InterPro" id="IPR001611">
    <property type="entry name" value="Leu-rich_rpt"/>
</dbReference>
<evidence type="ECO:0000256" key="2">
    <source>
        <dbReference type="ARBA" id="ARBA00022737"/>
    </source>
</evidence>
<dbReference type="Proteomes" id="UP001162162">
    <property type="component" value="Unassembled WGS sequence"/>
</dbReference>
<accession>A0AAV8XKT7</accession>
<dbReference type="InterPro" id="IPR003591">
    <property type="entry name" value="Leu-rich_rpt_typical-subtyp"/>
</dbReference>
<evidence type="ECO:0000313" key="4">
    <source>
        <dbReference type="Proteomes" id="UP001162162"/>
    </source>
</evidence>
<dbReference type="GO" id="GO:0031102">
    <property type="term" value="P:neuron projection regeneration"/>
    <property type="evidence" value="ECO:0007669"/>
    <property type="project" value="TreeGrafter"/>
</dbReference>
<dbReference type="EMBL" id="JAPWTK010000499">
    <property type="protein sequence ID" value="KAJ8939233.1"/>
    <property type="molecule type" value="Genomic_DNA"/>
</dbReference>
<dbReference type="Pfam" id="PF13516">
    <property type="entry name" value="LRR_6"/>
    <property type="match status" value="1"/>
</dbReference>
<dbReference type="PANTHER" id="PTHR47114:SF2">
    <property type="entry name" value="OLIGODENDROCYTE-MYELIN GLYCOPROTEIN"/>
    <property type="match status" value="1"/>
</dbReference>
<dbReference type="SMART" id="SM00369">
    <property type="entry name" value="LRR_TYP"/>
    <property type="match status" value="6"/>
</dbReference>
<name>A0AAV8XKT7_9CUCU</name>
<evidence type="ECO:0000313" key="3">
    <source>
        <dbReference type="EMBL" id="KAJ8939233.1"/>
    </source>
</evidence>
<gene>
    <name evidence="3" type="ORF">NQ318_015191</name>
</gene>
<dbReference type="InterPro" id="IPR051071">
    <property type="entry name" value="LRR-bact_E3_ubiq_ligases"/>
</dbReference>